<comment type="subcellular location">
    <subcellularLocation>
        <location evidence="1">Nucleus</location>
    </subcellularLocation>
</comment>
<dbReference type="Pfam" id="PF01585">
    <property type="entry name" value="G-patch"/>
    <property type="match status" value="1"/>
</dbReference>
<dbReference type="EMBL" id="LUCM01011425">
    <property type="protein sequence ID" value="KAA0184003.1"/>
    <property type="molecule type" value="Genomic_DNA"/>
</dbReference>
<dbReference type="GO" id="GO:0005634">
    <property type="term" value="C:nucleus"/>
    <property type="evidence" value="ECO:0007669"/>
    <property type="project" value="UniProtKB-SubCell"/>
</dbReference>
<organism evidence="8 9">
    <name type="scientific">Fasciolopsis buskii</name>
    <dbReference type="NCBI Taxonomy" id="27845"/>
    <lineage>
        <taxon>Eukaryota</taxon>
        <taxon>Metazoa</taxon>
        <taxon>Spiralia</taxon>
        <taxon>Lophotrochozoa</taxon>
        <taxon>Platyhelminthes</taxon>
        <taxon>Trematoda</taxon>
        <taxon>Digenea</taxon>
        <taxon>Plagiorchiida</taxon>
        <taxon>Echinostomata</taxon>
        <taxon>Echinostomatoidea</taxon>
        <taxon>Fasciolidae</taxon>
        <taxon>Fasciolopsis</taxon>
    </lineage>
</organism>
<dbReference type="GO" id="GO:0008270">
    <property type="term" value="F:zinc ion binding"/>
    <property type="evidence" value="ECO:0007669"/>
    <property type="project" value="UniProtKB-KW"/>
</dbReference>
<dbReference type="CDD" id="cd16162">
    <property type="entry name" value="OCRE_RBM5_like"/>
    <property type="match status" value="1"/>
</dbReference>
<dbReference type="Pfam" id="PF17780">
    <property type="entry name" value="OCRE"/>
    <property type="match status" value="1"/>
</dbReference>
<feature type="region of interest" description="Disordered" evidence="5">
    <location>
        <begin position="59"/>
        <end position="103"/>
    </location>
</feature>
<keyword evidence="3" id="KW-0539">Nucleus</keyword>
<keyword evidence="2" id="KW-0694">RNA-binding</keyword>
<proteinExistence type="predicted"/>
<name>A0A8E0RNM6_9TREM</name>
<dbReference type="InterPro" id="IPR013087">
    <property type="entry name" value="Znf_C2H2_type"/>
</dbReference>
<keyword evidence="9" id="KW-1185">Reference proteome</keyword>
<dbReference type="SMART" id="SM00443">
    <property type="entry name" value="G_patch"/>
    <property type="match status" value="1"/>
</dbReference>
<keyword evidence="4" id="KW-0863">Zinc-finger</keyword>
<reference evidence="8" key="1">
    <citation type="submission" date="2019-05" db="EMBL/GenBank/DDBJ databases">
        <title>Annotation for the trematode Fasciolopsis buski.</title>
        <authorList>
            <person name="Choi Y.-J."/>
        </authorList>
    </citation>
    <scope>NUCLEOTIDE SEQUENCE</scope>
    <source>
        <strain evidence="8">HT</strain>
        <tissue evidence="8">Whole worm</tissue>
    </source>
</reference>
<dbReference type="InterPro" id="IPR041591">
    <property type="entry name" value="OCRE"/>
</dbReference>
<evidence type="ECO:0000256" key="5">
    <source>
        <dbReference type="SAM" id="MobiDB-lite"/>
    </source>
</evidence>
<sequence length="422" mass="46236">MLASPDTSKYIYDESTRFYYDPVTGLLYEPNSKYFYDRTTVRYYYWDQTRCTYFPVPQQNTEQSTQNDSNNAHNSPSSANQSTAESKETVVRPSKGKSAQQIAKEMEKWAKRMNSQKKSLVVSTQASEPNPTVVSRTADTCFSLLEAATATVSCPPVDNEATSVNPYHSTSDGKHAVSGRREALTDSELEVEGKVADEESRLVDWAKLACLLCSRGFKDAATLQKHRSFSSLHIENLNKLRTKHGLGPLPIPSVTDVGANSSGTVTIASLLQIGAQAATEHAKSVASRQGVNVATSGCVQYRDRAKERREKYGVAPPPKYHHPEDVVSQPSVLPDSTSAPGCSASPVMPSGANVGSRLMEKMGWQAGQGLGRANQGRTQLIEAEFREHGVGLGIKTGKRGPPSDNYKDHVKRAMFARFHELE</sequence>
<evidence type="ECO:0000259" key="7">
    <source>
        <dbReference type="PROSITE" id="PS50174"/>
    </source>
</evidence>
<feature type="domain" description="G-patch" evidence="7">
    <location>
        <begin position="351"/>
        <end position="397"/>
    </location>
</feature>
<feature type="region of interest" description="Disordered" evidence="5">
    <location>
        <begin position="308"/>
        <end position="348"/>
    </location>
</feature>
<dbReference type="GO" id="GO:0003723">
    <property type="term" value="F:RNA binding"/>
    <property type="evidence" value="ECO:0007669"/>
    <property type="project" value="UniProtKB-KW"/>
</dbReference>
<dbReference type="OrthoDB" id="29221at2759"/>
<evidence type="ECO:0000256" key="4">
    <source>
        <dbReference type="PROSITE-ProRule" id="PRU00042"/>
    </source>
</evidence>
<evidence type="ECO:0000256" key="2">
    <source>
        <dbReference type="ARBA" id="ARBA00022884"/>
    </source>
</evidence>
<dbReference type="PANTHER" id="PTHR13948:SF3">
    <property type="entry name" value="FI21118P1"/>
    <property type="match status" value="1"/>
</dbReference>
<keyword evidence="4" id="KW-0479">Metal-binding</keyword>
<feature type="compositionally biased region" description="Low complexity" evidence="5">
    <location>
        <begin position="67"/>
        <end position="82"/>
    </location>
</feature>
<evidence type="ECO:0000313" key="9">
    <source>
        <dbReference type="Proteomes" id="UP000728185"/>
    </source>
</evidence>
<dbReference type="InterPro" id="IPR000467">
    <property type="entry name" value="G_patch_dom"/>
</dbReference>
<evidence type="ECO:0000256" key="3">
    <source>
        <dbReference type="ARBA" id="ARBA00023242"/>
    </source>
</evidence>
<dbReference type="Proteomes" id="UP000728185">
    <property type="component" value="Unassembled WGS sequence"/>
</dbReference>
<comment type="caution">
    <text evidence="8">The sequence shown here is derived from an EMBL/GenBank/DDBJ whole genome shotgun (WGS) entry which is preliminary data.</text>
</comment>
<gene>
    <name evidence="8" type="ORF">FBUS_10516</name>
</gene>
<dbReference type="PROSITE" id="PS50157">
    <property type="entry name" value="ZINC_FINGER_C2H2_2"/>
    <property type="match status" value="1"/>
</dbReference>
<protein>
    <submittedName>
        <fullName evidence="8">RNA-binding protein 5</fullName>
    </submittedName>
</protein>
<evidence type="ECO:0000313" key="8">
    <source>
        <dbReference type="EMBL" id="KAA0184003.1"/>
    </source>
</evidence>
<dbReference type="PROSITE" id="PS50174">
    <property type="entry name" value="G_PATCH"/>
    <property type="match status" value="1"/>
</dbReference>
<dbReference type="GO" id="GO:0000398">
    <property type="term" value="P:mRNA splicing, via spliceosome"/>
    <property type="evidence" value="ECO:0007669"/>
    <property type="project" value="TreeGrafter"/>
</dbReference>
<accession>A0A8E0RNM6</accession>
<dbReference type="AlphaFoldDB" id="A0A8E0RNM6"/>
<dbReference type="PANTHER" id="PTHR13948">
    <property type="entry name" value="RNA-BINDING PROTEIN"/>
    <property type="match status" value="1"/>
</dbReference>
<keyword evidence="4" id="KW-0862">Zinc</keyword>
<feature type="compositionally biased region" description="Polar residues" evidence="5">
    <location>
        <begin position="328"/>
        <end position="340"/>
    </location>
</feature>
<feature type="domain" description="C2H2-type" evidence="6">
    <location>
        <begin position="208"/>
        <end position="233"/>
    </location>
</feature>
<evidence type="ECO:0000259" key="6">
    <source>
        <dbReference type="PROSITE" id="PS50157"/>
    </source>
</evidence>
<evidence type="ECO:0000256" key="1">
    <source>
        <dbReference type="ARBA" id="ARBA00004123"/>
    </source>
</evidence>